<proteinExistence type="inferred from homology"/>
<dbReference type="Gene3D" id="2.40.420.20">
    <property type="match status" value="1"/>
</dbReference>
<feature type="domain" description="CzcB-like barrel-sandwich hybrid" evidence="9">
    <location>
        <begin position="109"/>
        <end position="269"/>
    </location>
</feature>
<dbReference type="Pfam" id="PF25973">
    <property type="entry name" value="BSH_CzcB"/>
    <property type="match status" value="1"/>
</dbReference>
<dbReference type="Gene3D" id="1.10.287.470">
    <property type="entry name" value="Helix hairpin bin"/>
    <property type="match status" value="1"/>
</dbReference>
<keyword evidence="3" id="KW-0862">Zinc</keyword>
<comment type="similarity">
    <text evidence="1">Belongs to the membrane fusion protein (MFP) (TC 8.A.1) family.</text>
</comment>
<keyword evidence="4" id="KW-0105">Cadmium resistance</keyword>
<evidence type="ECO:0000259" key="8">
    <source>
        <dbReference type="Pfam" id="PF25954"/>
    </source>
</evidence>
<dbReference type="FunFam" id="2.40.30.170:FF:000010">
    <property type="entry name" value="Efflux RND transporter periplasmic adaptor subunit"/>
    <property type="match status" value="1"/>
</dbReference>
<evidence type="ECO:0000256" key="5">
    <source>
        <dbReference type="ARBA" id="ARBA00058766"/>
    </source>
</evidence>
<organism evidence="11 12">
    <name type="scientific">Methylobacterium symbioticum</name>
    <dbReference type="NCBI Taxonomy" id="2584084"/>
    <lineage>
        <taxon>Bacteria</taxon>
        <taxon>Pseudomonadati</taxon>
        <taxon>Pseudomonadota</taxon>
        <taxon>Alphaproteobacteria</taxon>
        <taxon>Hyphomicrobiales</taxon>
        <taxon>Methylobacteriaceae</taxon>
        <taxon>Methylobacterium</taxon>
    </lineage>
</organism>
<keyword evidence="2" id="KW-0813">Transport</keyword>
<evidence type="ECO:0000259" key="9">
    <source>
        <dbReference type="Pfam" id="PF25973"/>
    </source>
</evidence>
<dbReference type="GO" id="GO:0016020">
    <property type="term" value="C:membrane"/>
    <property type="evidence" value="ECO:0007669"/>
    <property type="project" value="InterPro"/>
</dbReference>
<feature type="compositionally biased region" description="Basic and acidic residues" evidence="6">
    <location>
        <begin position="53"/>
        <end position="67"/>
    </location>
</feature>
<dbReference type="Pfam" id="PF25954">
    <property type="entry name" value="Beta-barrel_RND_2"/>
    <property type="match status" value="1"/>
</dbReference>
<dbReference type="Proteomes" id="UP000410984">
    <property type="component" value="Unassembled WGS sequence"/>
</dbReference>
<evidence type="ECO:0000259" key="7">
    <source>
        <dbReference type="Pfam" id="PF25893"/>
    </source>
</evidence>
<dbReference type="GO" id="GO:0015679">
    <property type="term" value="P:plasma membrane copper ion transport"/>
    <property type="evidence" value="ECO:0007669"/>
    <property type="project" value="TreeGrafter"/>
</dbReference>
<dbReference type="OrthoDB" id="9774837at2"/>
<protein>
    <submittedName>
        <fullName evidence="11">Cobalt-zinc-cadmium resistance protein CzcB</fullName>
    </submittedName>
</protein>
<dbReference type="PANTHER" id="PTHR30097">
    <property type="entry name" value="CATION EFFLUX SYSTEM PROTEIN CUSB"/>
    <property type="match status" value="1"/>
</dbReference>
<dbReference type="InterPro" id="IPR058649">
    <property type="entry name" value="CzcB_C"/>
</dbReference>
<dbReference type="GO" id="GO:0046914">
    <property type="term" value="F:transition metal ion binding"/>
    <property type="evidence" value="ECO:0007669"/>
    <property type="project" value="TreeGrafter"/>
</dbReference>
<dbReference type="PANTHER" id="PTHR30097:SF4">
    <property type="entry name" value="SLR6042 PROTEIN"/>
    <property type="match status" value="1"/>
</dbReference>
<evidence type="ECO:0000256" key="2">
    <source>
        <dbReference type="ARBA" id="ARBA00022448"/>
    </source>
</evidence>
<comment type="function">
    <text evidence="5">CzcA and CzcB together would act in zinc efflux nearly as effectively as the complete czc efflux system (CzcABC). The CzcB protein is thought to funnel zinc cations to the CzcA transport protein.</text>
</comment>
<dbReference type="InterPro" id="IPR006143">
    <property type="entry name" value="RND_pump_MFP"/>
</dbReference>
<feature type="domain" description="CusB-like beta-barrel" evidence="8">
    <location>
        <begin position="272"/>
        <end position="348"/>
    </location>
</feature>
<name>A0A509EDN7_9HYPH</name>
<dbReference type="InterPro" id="IPR058647">
    <property type="entry name" value="BSH_CzcB-like"/>
</dbReference>
<dbReference type="InterPro" id="IPR051909">
    <property type="entry name" value="MFP_Cation_Efflux"/>
</dbReference>
<evidence type="ECO:0000256" key="6">
    <source>
        <dbReference type="SAM" id="MobiDB-lite"/>
    </source>
</evidence>
<evidence type="ECO:0000256" key="4">
    <source>
        <dbReference type="ARBA" id="ARBA00043263"/>
    </source>
</evidence>
<evidence type="ECO:0000256" key="3">
    <source>
        <dbReference type="ARBA" id="ARBA00022833"/>
    </source>
</evidence>
<dbReference type="AlphaFoldDB" id="A0A509EDN7"/>
<dbReference type="GO" id="GO:0022857">
    <property type="term" value="F:transmembrane transporter activity"/>
    <property type="evidence" value="ECO:0007669"/>
    <property type="project" value="InterPro"/>
</dbReference>
<dbReference type="GO" id="GO:0046686">
    <property type="term" value="P:response to cadmium ion"/>
    <property type="evidence" value="ECO:0007669"/>
    <property type="project" value="UniProtKB-KW"/>
</dbReference>
<dbReference type="GO" id="GO:0030288">
    <property type="term" value="C:outer membrane-bounded periplasmic space"/>
    <property type="evidence" value="ECO:0007669"/>
    <property type="project" value="TreeGrafter"/>
</dbReference>
<feature type="domain" description="CzcB-like C-terminal circularly permuted SH3-like" evidence="10">
    <location>
        <begin position="357"/>
        <end position="416"/>
    </location>
</feature>
<dbReference type="Pfam" id="PF25893">
    <property type="entry name" value="HH_CzcB"/>
    <property type="match status" value="1"/>
</dbReference>
<dbReference type="EMBL" id="CABFPH010000041">
    <property type="protein sequence ID" value="VUD72426.1"/>
    <property type="molecule type" value="Genomic_DNA"/>
</dbReference>
<dbReference type="NCBIfam" id="TIGR01730">
    <property type="entry name" value="RND_mfp"/>
    <property type="match status" value="1"/>
</dbReference>
<evidence type="ECO:0000259" key="10">
    <source>
        <dbReference type="Pfam" id="PF25975"/>
    </source>
</evidence>
<gene>
    <name evidence="11" type="primary">czcB_6</name>
    <name evidence="11" type="ORF">MET9862_03025</name>
</gene>
<evidence type="ECO:0000313" key="12">
    <source>
        <dbReference type="Proteomes" id="UP000410984"/>
    </source>
</evidence>
<evidence type="ECO:0000313" key="11">
    <source>
        <dbReference type="EMBL" id="VUD72426.1"/>
    </source>
</evidence>
<evidence type="ECO:0000256" key="1">
    <source>
        <dbReference type="ARBA" id="ARBA00009477"/>
    </source>
</evidence>
<keyword evidence="12" id="KW-1185">Reference proteome</keyword>
<dbReference type="Pfam" id="PF25975">
    <property type="entry name" value="CzcB_C"/>
    <property type="match status" value="1"/>
</dbReference>
<dbReference type="GO" id="GO:0060003">
    <property type="term" value="P:copper ion export"/>
    <property type="evidence" value="ECO:0007669"/>
    <property type="project" value="TreeGrafter"/>
</dbReference>
<dbReference type="InterPro" id="IPR058648">
    <property type="entry name" value="HH_CzcB-like"/>
</dbReference>
<dbReference type="InterPro" id="IPR058792">
    <property type="entry name" value="Beta-barrel_RND_2"/>
</dbReference>
<dbReference type="FunFam" id="2.40.420.20:FF:000006">
    <property type="entry name" value="RND family efflux transporter MFP subunit"/>
    <property type="match status" value="1"/>
</dbReference>
<accession>A0A509EDN7</accession>
<dbReference type="RefSeq" id="WP_053608600.1">
    <property type="nucleotide sequence ID" value="NZ_CABFPH010000041.1"/>
</dbReference>
<feature type="region of interest" description="Disordered" evidence="6">
    <location>
        <begin position="36"/>
        <end position="80"/>
    </location>
</feature>
<feature type="domain" description="CzcB-like alpha-helical hairpin" evidence="7">
    <location>
        <begin position="148"/>
        <end position="207"/>
    </location>
</feature>
<dbReference type="Gene3D" id="2.40.50.100">
    <property type="match status" value="1"/>
</dbReference>
<reference evidence="11 12" key="1">
    <citation type="submission" date="2019-06" db="EMBL/GenBank/DDBJ databases">
        <authorList>
            <person name="Rodrigo-Torres L."/>
            <person name="Arahal R. D."/>
            <person name="Lucena T."/>
        </authorList>
    </citation>
    <scope>NUCLEOTIDE SEQUENCE [LARGE SCALE GENOMIC DNA]</scope>
    <source>
        <strain evidence="11 12">SB0023/3</strain>
    </source>
</reference>
<sequence>MRAFLILIVLAVGVAIGGAVPRVSQVIQGALAATGLMKTDPPPEGPAQSPKAGAEKPAGEKAEDHAAEGQIKMSAEQAAAQEITTAPVQGGTLSRHLMAPGTITPDTDRIARVPARVVGTVAEMLKRLGDPVKKGEVVAVLDSREVADAKSEYLTALVNTELQKTNYDRQQALWDKRISAEATFLQARATYSETQLRVNLARQKLSALGLNADEVAAAAKKDETTPNQSSLRRYELRSPLTGRVVERKVDVGTAVGKEGDPADLYTVADLATVWVELAVPTTDLAKVKEGAEVLIAPRDEDAGQRAKGKIIFVSPLLNAETRSARVIAALPNQDFSWRPGTFVSAEIQVGQDSAKAKVPRDALQSMGGEKVAFVRNADGFERRDVKTGKSDDESVEVVSGLEPGEEIAVKNTFLLKAELGKGEAEHHD</sequence>
<dbReference type="SUPFAM" id="SSF111369">
    <property type="entry name" value="HlyD-like secretion proteins"/>
    <property type="match status" value="1"/>
</dbReference>
<dbReference type="Gene3D" id="2.40.30.170">
    <property type="match status" value="1"/>
</dbReference>